<dbReference type="AlphaFoldDB" id="A0A383AY37"/>
<organism evidence="1">
    <name type="scientific">marine metagenome</name>
    <dbReference type="NCBI Taxonomy" id="408172"/>
    <lineage>
        <taxon>unclassified sequences</taxon>
        <taxon>metagenomes</taxon>
        <taxon>ecological metagenomes</taxon>
    </lineage>
</organism>
<dbReference type="InterPro" id="IPR024083">
    <property type="entry name" value="Fumarase/histidase_N"/>
</dbReference>
<sequence>MSVILGKTNLSIEKLIRIARFNEKVELHPDAVKRIKKCRAMLEEKIQTREIMYGVNTG</sequence>
<accession>A0A383AY37</accession>
<evidence type="ECO:0008006" key="2">
    <source>
        <dbReference type="Google" id="ProtNLM"/>
    </source>
</evidence>
<dbReference type="Pfam" id="PF00221">
    <property type="entry name" value="Lyase_aromatic"/>
    <property type="match status" value="1"/>
</dbReference>
<feature type="non-terminal residue" evidence="1">
    <location>
        <position position="58"/>
    </location>
</feature>
<dbReference type="InterPro" id="IPR001106">
    <property type="entry name" value="Aromatic_Lyase"/>
</dbReference>
<reference evidence="1" key="1">
    <citation type="submission" date="2018-05" db="EMBL/GenBank/DDBJ databases">
        <authorList>
            <person name="Lanie J.A."/>
            <person name="Ng W.-L."/>
            <person name="Kazmierczak K.M."/>
            <person name="Andrzejewski T.M."/>
            <person name="Davidsen T.M."/>
            <person name="Wayne K.J."/>
            <person name="Tettelin H."/>
            <person name="Glass J.I."/>
            <person name="Rusch D."/>
            <person name="Podicherti R."/>
            <person name="Tsui H.-C.T."/>
            <person name="Winkler M.E."/>
        </authorList>
    </citation>
    <scope>NUCLEOTIDE SEQUENCE</scope>
</reference>
<dbReference type="GO" id="GO:0003824">
    <property type="term" value="F:catalytic activity"/>
    <property type="evidence" value="ECO:0007669"/>
    <property type="project" value="InterPro"/>
</dbReference>
<dbReference type="InterPro" id="IPR008948">
    <property type="entry name" value="L-Aspartase-like"/>
</dbReference>
<proteinExistence type="predicted"/>
<gene>
    <name evidence="1" type="ORF">METZ01_LOCUS465293</name>
</gene>
<name>A0A383AY37_9ZZZZ</name>
<dbReference type="Gene3D" id="1.10.275.10">
    <property type="entry name" value="Fumarase/aspartase (N-terminal domain)"/>
    <property type="match status" value="1"/>
</dbReference>
<dbReference type="EMBL" id="UINC01195734">
    <property type="protein sequence ID" value="SVE12439.1"/>
    <property type="molecule type" value="Genomic_DNA"/>
</dbReference>
<dbReference type="SUPFAM" id="SSF48557">
    <property type="entry name" value="L-aspartase-like"/>
    <property type="match status" value="1"/>
</dbReference>
<evidence type="ECO:0000313" key="1">
    <source>
        <dbReference type="EMBL" id="SVE12439.1"/>
    </source>
</evidence>
<protein>
    <recommendedName>
        <fullName evidence="2">Phenylalanine ammonia-lyase</fullName>
    </recommendedName>
</protein>